<dbReference type="Gene3D" id="2.60.120.620">
    <property type="entry name" value="q2cbj1_9rhob like domain"/>
    <property type="match status" value="1"/>
</dbReference>
<dbReference type="GO" id="GO:0016706">
    <property type="term" value="F:2-oxoglutarate-dependent dioxygenase activity"/>
    <property type="evidence" value="ECO:0007669"/>
    <property type="project" value="UniProtKB-ARBA"/>
</dbReference>
<dbReference type="AlphaFoldDB" id="A0A2K9NWT2"/>
<dbReference type="SUPFAM" id="SSF51197">
    <property type="entry name" value="Clavaminate synthase-like"/>
    <property type="match status" value="1"/>
</dbReference>
<dbReference type="KEGG" id="bsto:C0V70_15720"/>
<keyword evidence="1" id="KW-0560">Oxidoreductase</keyword>
<dbReference type="Proteomes" id="UP000235584">
    <property type="component" value="Chromosome"/>
</dbReference>
<protein>
    <submittedName>
        <fullName evidence="1">Phytanoyl-CoA dioxygenase</fullName>
    </submittedName>
</protein>
<dbReference type="EMBL" id="CP025704">
    <property type="protein sequence ID" value="AUN99525.1"/>
    <property type="molecule type" value="Genomic_DNA"/>
</dbReference>
<name>A0A2K9NWT2_BACTC</name>
<keyword evidence="2" id="KW-1185">Reference proteome</keyword>
<evidence type="ECO:0000313" key="1">
    <source>
        <dbReference type="EMBL" id="AUN99525.1"/>
    </source>
</evidence>
<dbReference type="PANTHER" id="PTHR40470">
    <property type="entry name" value="PHYTANOYL-COA DIOXYGENASE FAMILY PROTEIN (AFU_ORTHOLOGUE AFUA_2G15850)"/>
    <property type="match status" value="1"/>
</dbReference>
<dbReference type="OrthoDB" id="345086at2"/>
<gene>
    <name evidence="1" type="ORF">C0V70_15720</name>
</gene>
<keyword evidence="1" id="KW-0223">Dioxygenase</keyword>
<reference evidence="1 2" key="1">
    <citation type="submission" date="2018-01" db="EMBL/GenBank/DDBJ databases">
        <title>Complete genome sequence of Bacteriovorax stolpii DSM12778.</title>
        <authorList>
            <person name="Tang B."/>
            <person name="Chang J."/>
        </authorList>
    </citation>
    <scope>NUCLEOTIDE SEQUENCE [LARGE SCALE GENOMIC DNA]</scope>
    <source>
        <strain evidence="1 2">DSM 12778</strain>
    </source>
</reference>
<evidence type="ECO:0000313" key="2">
    <source>
        <dbReference type="Proteomes" id="UP000235584"/>
    </source>
</evidence>
<dbReference type="PANTHER" id="PTHR40470:SF1">
    <property type="entry name" value="PHYTANOYL-COA DIOXYGENASE FAMILY PROTEIN (AFU_ORTHOLOGUE AFUA_2G15850)"/>
    <property type="match status" value="1"/>
</dbReference>
<accession>A0A2K9NWT2</accession>
<dbReference type="Pfam" id="PF05721">
    <property type="entry name" value="PhyH"/>
    <property type="match status" value="1"/>
</dbReference>
<organism evidence="1 2">
    <name type="scientific">Bacteriovorax stolpii</name>
    <name type="common">Bdellovibrio stolpii</name>
    <dbReference type="NCBI Taxonomy" id="960"/>
    <lineage>
        <taxon>Bacteria</taxon>
        <taxon>Pseudomonadati</taxon>
        <taxon>Bdellovibrionota</taxon>
        <taxon>Bacteriovoracia</taxon>
        <taxon>Bacteriovoracales</taxon>
        <taxon>Bacteriovoracaceae</taxon>
        <taxon>Bacteriovorax</taxon>
    </lineage>
</organism>
<dbReference type="RefSeq" id="WP_102244816.1">
    <property type="nucleotide sequence ID" value="NZ_CP025704.1"/>
</dbReference>
<proteinExistence type="predicted"/>
<sequence>MGYDKNGYLLLKKFYDPSDLKELYSILITFHEAWKKDNSDFYSKRAINSAYLTSPKYLSPNDREELFKFIGSSKLMGILSSLIPDKAMFMNTQLFFNPVNKEQKNYWHRDPQYVLSLDDQQKALKKSKVLHFRIPLHDEPGIELVPGTHKRWDSKEELEVRLETNGKKNNDDLSSGLKINLEAGDLLIFSANMIHRGLYGMNRFALDILFCDSDVELAQFVDLDCLPGKAELAKIENSEIFENALFLKNKFKAEPQ</sequence>
<dbReference type="InterPro" id="IPR008775">
    <property type="entry name" value="Phytyl_CoA_dOase-like"/>
</dbReference>